<comment type="caution">
    <text evidence="5">The sequence shown here is derived from an EMBL/GenBank/DDBJ whole genome shotgun (WGS) entry which is preliminary data.</text>
</comment>
<dbReference type="AlphaFoldDB" id="A0AAP4NHG7"/>
<dbReference type="EMBL" id="JASVYU010000020">
    <property type="protein sequence ID" value="MDN0287970.1"/>
    <property type="molecule type" value="Genomic_DNA"/>
</dbReference>
<gene>
    <name evidence="5" type="ORF">QSH54_15290</name>
</gene>
<evidence type="ECO:0000259" key="4">
    <source>
        <dbReference type="Pfam" id="PF03389"/>
    </source>
</evidence>
<evidence type="ECO:0000256" key="3">
    <source>
        <dbReference type="SAM" id="MobiDB-lite"/>
    </source>
</evidence>
<accession>A0AAP4NHG7</accession>
<feature type="compositionally biased region" description="Pro residues" evidence="3">
    <location>
        <begin position="510"/>
        <end position="522"/>
    </location>
</feature>
<reference evidence="5" key="1">
    <citation type="submission" date="2023-06" db="EMBL/GenBank/DDBJ databases">
        <title>Genome sequences of Xanthomonas arboricola from Serbia and Montenegro.</title>
        <authorList>
            <person name="Ilicic R."/>
            <person name="Jelusic A."/>
            <person name="Harrison J."/>
            <person name="Greer S."/>
            <person name="Grant M."/>
            <person name="Vicente J."/>
            <person name="Popovic Milovanovic T."/>
            <person name="Studholme D.J."/>
        </authorList>
    </citation>
    <scope>NUCLEOTIDE SEQUENCE</scope>
    <source>
        <strain evidence="5">Xp320</strain>
    </source>
</reference>
<dbReference type="Gene3D" id="3.30.930.30">
    <property type="match status" value="1"/>
</dbReference>
<keyword evidence="2" id="KW-0184">Conjugation</keyword>
<evidence type="ECO:0000313" key="5">
    <source>
        <dbReference type="EMBL" id="MDN0287970.1"/>
    </source>
</evidence>
<evidence type="ECO:0000256" key="2">
    <source>
        <dbReference type="ARBA" id="ARBA00022971"/>
    </source>
</evidence>
<proteinExistence type="inferred from homology"/>
<evidence type="ECO:0000256" key="1">
    <source>
        <dbReference type="ARBA" id="ARBA00010873"/>
    </source>
</evidence>
<feature type="region of interest" description="Disordered" evidence="3">
    <location>
        <begin position="491"/>
        <end position="530"/>
    </location>
</feature>
<dbReference type="RefSeq" id="WP_043087752.1">
    <property type="nucleotide sequence ID" value="NZ_CP044334.1"/>
</dbReference>
<dbReference type="Pfam" id="PF03389">
    <property type="entry name" value="MobA_MobL"/>
    <property type="match status" value="1"/>
</dbReference>
<sequence length="530" mass="59241">MAIYHSRVKVFSRSRGDSAVAAAAYRAGLLLIDHLTGQRHDYRRRGGVVASECLAPRDAPAWALVPAELWPKAEAAENRKNSVVAREFEVALPHELNDEQRSDLAVTIGQALVARYGFALQASIHSPGSRDGLNHHVHLLATTRRLTSEGFAEKTRELDGGASGKIEIEWIRQTIAFTINEHLAAAGIDARVDHRRLEVQAEDALARGDWAEAMMLSRQPTKHMGKTAAALARKGVMTDRAAENARIVRENEEAFEQLLAQAEQEGRVVPGSNGHSHDQAQRDRRRRAGSKNDLGTSVPGLEIHGLRGMRLSEALGWSAEEMEPRPMRSIGELVMEAARDLAEIFSTRPDLALTATQRLVRQWTAHAATLRDSVDLRRWLNGLVERLGRLKRSVLKFAQRTSSLGRAEKLFHLAEQAWEQFNGDHPRPDGEWTSQEWEKRRGRRLAVLEKRTAKLATARAAVSEQRWNDDENEIEIRTAEVEQWSEEVLASPQLETVSRPIQSVKATPAAPKPSPMPKPAPQPKRRRPRP</sequence>
<comment type="similarity">
    <text evidence="1">Belongs to the MobA/MobL family.</text>
</comment>
<dbReference type="InterPro" id="IPR005053">
    <property type="entry name" value="MobA_MobL"/>
</dbReference>
<organism evidence="5">
    <name type="scientific">Xanthomonas arboricola pv. pruni</name>
    <dbReference type="NCBI Taxonomy" id="69929"/>
    <lineage>
        <taxon>Bacteria</taxon>
        <taxon>Pseudomonadati</taxon>
        <taxon>Pseudomonadota</taxon>
        <taxon>Gammaproteobacteria</taxon>
        <taxon>Lysobacterales</taxon>
        <taxon>Lysobacteraceae</taxon>
        <taxon>Xanthomonas</taxon>
    </lineage>
</organism>
<feature type="domain" description="MobA/MobL protein" evidence="4">
    <location>
        <begin position="18"/>
        <end position="204"/>
    </location>
</feature>
<feature type="region of interest" description="Disordered" evidence="3">
    <location>
        <begin position="265"/>
        <end position="299"/>
    </location>
</feature>
<name>A0AAP4NHG7_9XANT</name>
<protein>
    <submittedName>
        <fullName evidence="5">MobA/MobL family protein</fullName>
    </submittedName>
</protein>